<keyword evidence="3" id="KW-1185">Reference proteome</keyword>
<dbReference type="AlphaFoldDB" id="A0A3B0B258"/>
<comment type="caution">
    <text evidence="2">The sequence shown here is derived from an EMBL/GenBank/DDBJ whole genome shotgun (WGS) entry which is preliminary data.</text>
</comment>
<sequence length="634" mass="68760">MNNRIHSEEKAYVEGGEELKQPGQTPAEQKTLSRRKLLASMGMAGVAMAVTGYSLEAASERGQPGTAIGGIPQYLDGLNETVIRKVNSISALIKQTGMFDGQIFEVISYHDGRNMGGDLFMWSESTSKSLHDGGYFIDPSIFVPGFATFNTYYTAQNTTGGVWVRLNNDSEVAAENYGLNDDQAMVWNCAAIMKAQNRAAIVSNGLATPKPVTLPSGLFQTTDPIEIAVINSRAIPLIGKGRFNTELRKTTNNPISNKYPVSGIDAVVFVHPTTAMGSAGVFGEHIQGMTLSRTAALHKTGFGYYAKGSPIATRRDIGCTGHEYGYWQDDCWMSQVNQIYAVTCKNGIAIRGGTSVTGANIYADRCEQIAIDLRGLTYSTLTVHADGCGTDTTSNTGYPAFNLQFVKGCTITASTERHRGTDFFIQYCDGLVVNGGRSLNAKAVSASTPKIFIQDAVMQFNGYSWRYALDSLTADEKALYTFVQEVGMNSAWSFNECQGNAQWNNFPAQVADTAYIGSYKKSRYSEDSGLVKATLLHNSGTWKKLCYVANTTHIKVLSCICPASPRYYDFPAVMNKAAISSDSANPTTLTAQQYTNGVADNAQPLQAYIGADGWLYIKPSAGGANYDFRYVIAK</sequence>
<name>A0A3B0B258_9BACL</name>
<gene>
    <name evidence="2" type="ORF">D7M11_31800</name>
</gene>
<dbReference type="Gene3D" id="2.160.20.10">
    <property type="entry name" value="Single-stranded right-handed beta-helix, Pectin lyase-like"/>
    <property type="match status" value="1"/>
</dbReference>
<evidence type="ECO:0000256" key="1">
    <source>
        <dbReference type="SAM" id="MobiDB-lite"/>
    </source>
</evidence>
<dbReference type="OrthoDB" id="9816752at2"/>
<dbReference type="InterPro" id="IPR006311">
    <property type="entry name" value="TAT_signal"/>
</dbReference>
<feature type="compositionally biased region" description="Basic and acidic residues" evidence="1">
    <location>
        <begin position="1"/>
        <end position="20"/>
    </location>
</feature>
<organism evidence="2 3">
    <name type="scientific">Paenibacillus ginsengarvi</name>
    <dbReference type="NCBI Taxonomy" id="400777"/>
    <lineage>
        <taxon>Bacteria</taxon>
        <taxon>Bacillati</taxon>
        <taxon>Bacillota</taxon>
        <taxon>Bacilli</taxon>
        <taxon>Bacillales</taxon>
        <taxon>Paenibacillaceae</taxon>
        <taxon>Paenibacillus</taxon>
    </lineage>
</organism>
<evidence type="ECO:0000313" key="2">
    <source>
        <dbReference type="EMBL" id="RKN66061.1"/>
    </source>
</evidence>
<dbReference type="PROSITE" id="PS51318">
    <property type="entry name" value="TAT"/>
    <property type="match status" value="1"/>
</dbReference>
<proteinExistence type="predicted"/>
<dbReference type="RefSeq" id="WP_120751315.1">
    <property type="nucleotide sequence ID" value="NZ_RBAH01000035.1"/>
</dbReference>
<dbReference type="InterPro" id="IPR012334">
    <property type="entry name" value="Pectin_lyas_fold"/>
</dbReference>
<accession>A0A3B0B258</accession>
<evidence type="ECO:0000313" key="3">
    <source>
        <dbReference type="Proteomes" id="UP000282311"/>
    </source>
</evidence>
<feature type="region of interest" description="Disordered" evidence="1">
    <location>
        <begin position="1"/>
        <end position="31"/>
    </location>
</feature>
<protein>
    <submittedName>
        <fullName evidence="2">Uncharacterized protein</fullName>
    </submittedName>
</protein>
<dbReference type="EMBL" id="RBAH01000035">
    <property type="protein sequence ID" value="RKN66061.1"/>
    <property type="molecule type" value="Genomic_DNA"/>
</dbReference>
<reference evidence="2 3" key="1">
    <citation type="journal article" date="2007" name="Int. J. Syst. Evol. Microbiol.">
        <title>Paenibacillus ginsengarvi sp. nov., isolated from soil from ginseng cultivation.</title>
        <authorList>
            <person name="Yoon M.H."/>
            <person name="Ten L.N."/>
            <person name="Im W.T."/>
        </authorList>
    </citation>
    <scope>NUCLEOTIDE SEQUENCE [LARGE SCALE GENOMIC DNA]</scope>
    <source>
        <strain evidence="2 3">KCTC 13059</strain>
    </source>
</reference>
<dbReference type="Proteomes" id="UP000282311">
    <property type="component" value="Unassembled WGS sequence"/>
</dbReference>